<dbReference type="KEGG" id="apo:Arcpr_0167"/>
<dbReference type="Pfam" id="PF25145">
    <property type="entry name" value="NfeD1b_N"/>
    <property type="match status" value="1"/>
</dbReference>
<evidence type="ECO:0000259" key="6">
    <source>
        <dbReference type="Pfam" id="PF01957"/>
    </source>
</evidence>
<dbReference type="Gene3D" id="3.90.226.10">
    <property type="entry name" value="2-enoyl-CoA Hydratase, Chain A, domain 1"/>
    <property type="match status" value="1"/>
</dbReference>
<evidence type="ECO:0000256" key="5">
    <source>
        <dbReference type="SAM" id="Phobius"/>
    </source>
</evidence>
<proteinExistence type="predicted"/>
<feature type="domain" description="NfeD integral membrane" evidence="7">
    <location>
        <begin position="228"/>
        <end position="343"/>
    </location>
</feature>
<dbReference type="Gene3D" id="2.40.50.140">
    <property type="entry name" value="Nucleic acid-binding proteins"/>
    <property type="match status" value="1"/>
</dbReference>
<dbReference type="InterPro" id="IPR029045">
    <property type="entry name" value="ClpP/crotonase-like_dom_sf"/>
</dbReference>
<dbReference type="InterPro" id="IPR056739">
    <property type="entry name" value="NfeD_membrane"/>
</dbReference>
<dbReference type="PANTHER" id="PTHR33507:SF4">
    <property type="entry name" value="NODULATION COMPETITIVENESS PROTEIN NFED"/>
    <property type="match status" value="1"/>
</dbReference>
<comment type="subcellular location">
    <subcellularLocation>
        <location evidence="1">Membrane</location>
        <topology evidence="1">Multi-pass membrane protein</topology>
    </subcellularLocation>
</comment>
<dbReference type="eggNOG" id="arCOG01910">
    <property type="taxonomic scope" value="Archaea"/>
</dbReference>
<dbReference type="GO" id="GO:0016020">
    <property type="term" value="C:membrane"/>
    <property type="evidence" value="ECO:0007669"/>
    <property type="project" value="UniProtKB-SubCell"/>
</dbReference>
<sequence length="416" mass="45203">MRKTLLVILIFIFAIPQAKALIVEIDIKGEINQGTVELVRQGFDLAMRENAQAVLIVLDTPGGLLSSTKEIVSTIMNSGIPVITYVPKGAFSASAGTIILLSGHISAMANGTSLGSATPVGLSEEEKNKTINYVASYLESIAEARGRPKEIVKKFVTEGISLTAREAYEKGVIDILADSREELFEKADGWKVDLNGKNVMLHLRGERVVKVSKSLKSEIVGFLSNPIVASLLLLIGVYALIIGFSTPGIGLEIVGIVCLILALFGLQVINFDYLGLVLIIIGAILLILELFVPAHGILAIASIVVIVLGSVMLVKEPLMPEEFYRSFLYLIAGMSIGLASFMSYAVIRIFQTREIRARVGEVVGEIGEIVEFSDGKGFVKVRGEIWRCKSDEELKKGDEVVVVRREGLTLWVKRKS</sequence>
<dbReference type="InterPro" id="IPR056738">
    <property type="entry name" value="NfeD1b_N"/>
</dbReference>
<keyword evidence="10" id="KW-1185">Reference proteome</keyword>
<dbReference type="InterPro" id="IPR012340">
    <property type="entry name" value="NA-bd_OB-fold"/>
</dbReference>
<feature type="transmembrane region" description="Helical" evidence="5">
    <location>
        <begin position="273"/>
        <end position="292"/>
    </location>
</feature>
<keyword evidence="4 5" id="KW-0472">Membrane</keyword>
<dbReference type="OrthoDB" id="28112at2157"/>
<keyword evidence="2 5" id="KW-0812">Transmembrane</keyword>
<evidence type="ECO:0000259" key="7">
    <source>
        <dbReference type="Pfam" id="PF24961"/>
    </source>
</evidence>
<dbReference type="EMBL" id="CP001857">
    <property type="protein sequence ID" value="ADB57238.1"/>
    <property type="molecule type" value="Genomic_DNA"/>
</dbReference>
<evidence type="ECO:0000256" key="2">
    <source>
        <dbReference type="ARBA" id="ARBA00022692"/>
    </source>
</evidence>
<evidence type="ECO:0000259" key="8">
    <source>
        <dbReference type="Pfam" id="PF25145"/>
    </source>
</evidence>
<dbReference type="InterPro" id="IPR052165">
    <property type="entry name" value="Membrane_assoc_protease"/>
</dbReference>
<dbReference type="HOGENOM" id="CLU_024619_1_1_2"/>
<evidence type="ECO:0000256" key="4">
    <source>
        <dbReference type="ARBA" id="ARBA00023136"/>
    </source>
</evidence>
<dbReference type="GeneID" id="8738816"/>
<evidence type="ECO:0000256" key="3">
    <source>
        <dbReference type="ARBA" id="ARBA00022989"/>
    </source>
</evidence>
<feature type="transmembrane region" description="Helical" evidence="5">
    <location>
        <begin position="326"/>
        <end position="347"/>
    </location>
</feature>
<dbReference type="SUPFAM" id="SSF141322">
    <property type="entry name" value="NfeD domain-like"/>
    <property type="match status" value="1"/>
</dbReference>
<dbReference type="InterPro" id="IPR002810">
    <property type="entry name" value="NfeD-like_C"/>
</dbReference>
<evidence type="ECO:0000313" key="9">
    <source>
        <dbReference type="EMBL" id="ADB57238.1"/>
    </source>
</evidence>
<reference evidence="9 10" key="1">
    <citation type="journal article" date="2010" name="Stand. Genomic Sci.">
        <title>Complete genome sequence of Archaeoglobus profundus type strain (AV18).</title>
        <authorList>
            <person name="von Jan M."/>
            <person name="Lapidus A."/>
            <person name="Del Rio T.G."/>
            <person name="Copeland A."/>
            <person name="Tice H."/>
            <person name="Cheng J.F."/>
            <person name="Lucas S."/>
            <person name="Chen F."/>
            <person name="Nolan M."/>
            <person name="Goodwin L."/>
            <person name="Han C."/>
            <person name="Pitluck S."/>
            <person name="Liolios K."/>
            <person name="Ivanova N."/>
            <person name="Mavromatis K."/>
            <person name="Ovchinnikova G."/>
            <person name="Chertkov O."/>
            <person name="Pati A."/>
            <person name="Chen A."/>
            <person name="Palaniappan K."/>
            <person name="Land M."/>
            <person name="Hauser L."/>
            <person name="Chang Y.J."/>
            <person name="Jeffries C.D."/>
            <person name="Saunders E."/>
            <person name="Brettin T."/>
            <person name="Detter J.C."/>
            <person name="Chain P."/>
            <person name="Eichinger K."/>
            <person name="Huber H."/>
            <person name="Spring S."/>
            <person name="Rohde M."/>
            <person name="Goker M."/>
            <person name="Wirth R."/>
            <person name="Woyke T."/>
            <person name="Bristow J."/>
            <person name="Eisen J.A."/>
            <person name="Markowitz V."/>
            <person name="Hugenholtz P."/>
            <person name="Kyrpides N.C."/>
            <person name="Klenk H.P."/>
        </authorList>
    </citation>
    <scope>NUCLEOTIDE SEQUENCE [LARGE SCALE GENOMIC DNA]</scope>
    <source>
        <strain evidence="10">DSM 5631 / JCM 9629 / NBRC 100127 / Av18</strain>
    </source>
</reference>
<keyword evidence="3 5" id="KW-1133">Transmembrane helix</keyword>
<name>D2RG13_ARCPA</name>
<feature type="domain" description="NfeD1b N-terminal" evidence="8">
    <location>
        <begin position="24"/>
        <end position="174"/>
    </location>
</feature>
<dbReference type="Proteomes" id="UP000001901">
    <property type="component" value="Chromosome"/>
</dbReference>
<feature type="transmembrane region" description="Helical" evidence="5">
    <location>
        <begin position="249"/>
        <end position="267"/>
    </location>
</feature>
<dbReference type="Pfam" id="PF24961">
    <property type="entry name" value="NfeD_membrane"/>
    <property type="match status" value="1"/>
</dbReference>
<dbReference type="STRING" id="572546.Arcpr_0167"/>
<dbReference type="PaxDb" id="572546-Arcpr_0167"/>
<feature type="transmembrane region" description="Helical" evidence="5">
    <location>
        <begin position="219"/>
        <end position="242"/>
    </location>
</feature>
<feature type="domain" description="NfeD-like C-terminal" evidence="6">
    <location>
        <begin position="361"/>
        <end position="414"/>
    </location>
</feature>
<evidence type="ECO:0000256" key="1">
    <source>
        <dbReference type="ARBA" id="ARBA00004141"/>
    </source>
</evidence>
<dbReference type="SUPFAM" id="SSF52096">
    <property type="entry name" value="ClpP/crotonase"/>
    <property type="match status" value="1"/>
</dbReference>
<dbReference type="CDD" id="cd07020">
    <property type="entry name" value="Clp_protease_NfeD_1"/>
    <property type="match status" value="1"/>
</dbReference>
<organism evidence="9 10">
    <name type="scientific">Archaeoglobus profundus (strain DSM 5631 / JCM 9629 / NBRC 100127 / Av18)</name>
    <dbReference type="NCBI Taxonomy" id="572546"/>
    <lineage>
        <taxon>Archaea</taxon>
        <taxon>Methanobacteriati</taxon>
        <taxon>Methanobacteriota</taxon>
        <taxon>Archaeoglobi</taxon>
        <taxon>Archaeoglobales</taxon>
        <taxon>Archaeoglobaceae</taxon>
        <taxon>Archaeoglobus</taxon>
    </lineage>
</organism>
<evidence type="ECO:0000313" key="10">
    <source>
        <dbReference type="Proteomes" id="UP000001901"/>
    </source>
</evidence>
<dbReference type="RefSeq" id="WP_012939574.1">
    <property type="nucleotide sequence ID" value="NC_013741.1"/>
</dbReference>
<gene>
    <name evidence="9" type="ordered locus">Arcpr_0167</name>
</gene>
<accession>D2RG13</accession>
<protein>
    <submittedName>
        <fullName evidence="9">Uncharacterized protein</fullName>
    </submittedName>
</protein>
<dbReference type="AlphaFoldDB" id="D2RG13"/>
<dbReference type="PANTHER" id="PTHR33507">
    <property type="entry name" value="INNER MEMBRANE PROTEIN YBBJ"/>
    <property type="match status" value="1"/>
</dbReference>
<feature type="transmembrane region" description="Helical" evidence="5">
    <location>
        <begin position="297"/>
        <end position="314"/>
    </location>
</feature>
<dbReference type="Pfam" id="PF01957">
    <property type="entry name" value="NfeD"/>
    <property type="match status" value="1"/>
</dbReference>